<organism evidence="3 4">
    <name type="scientific">Ustilago hordei</name>
    <name type="common">Barley covered smut fungus</name>
    <dbReference type="NCBI Taxonomy" id="120017"/>
    <lineage>
        <taxon>Eukaryota</taxon>
        <taxon>Fungi</taxon>
        <taxon>Dikarya</taxon>
        <taxon>Basidiomycota</taxon>
        <taxon>Ustilaginomycotina</taxon>
        <taxon>Ustilaginomycetes</taxon>
        <taxon>Ustilaginales</taxon>
        <taxon>Ustilaginaceae</taxon>
        <taxon>Ustilago</taxon>
    </lineage>
</organism>
<gene>
    <name evidence="3" type="ORF">UHOR_07800</name>
</gene>
<dbReference type="Proteomes" id="UP000006174">
    <property type="component" value="Unassembled WGS sequence"/>
</dbReference>
<dbReference type="STRING" id="1128400.I2G699"/>
<evidence type="ECO:0000256" key="1">
    <source>
        <dbReference type="SAM" id="MobiDB-lite"/>
    </source>
</evidence>
<feature type="domain" description="Reverse transcriptase Ty1/copia-type" evidence="2">
    <location>
        <begin position="147"/>
        <end position="217"/>
    </location>
</feature>
<accession>I2G699</accession>
<protein>
    <recommendedName>
        <fullName evidence="2">Reverse transcriptase Ty1/copia-type domain-containing protein</fullName>
    </recommendedName>
</protein>
<sequence length="218" mass="24987">MSIQPPPVPTIEEDLDDLGYTEENLFDEREQEPLEEYVDMESTLEGGEFEEPHIEAEAPNGGPKERGEYTPVPPEKRGPWPNWRPARNMHNLENWVKKSYFGLTATRAEKGKKDLNPTICEALAREDKRLWEEAMCKELDSLEAMGTWEITNLPWGMNTVDTRWVLKIKTDTNMIPMKYKARLVARGFTQREGLDYVEIFAPVVPIQAIRGVLAIAVV</sequence>
<keyword evidence="4" id="KW-1185">Reference proteome</keyword>
<proteinExistence type="predicted"/>
<dbReference type="HOGENOM" id="CLU_001650_15_5_1"/>
<feature type="compositionally biased region" description="Basic and acidic residues" evidence="1">
    <location>
        <begin position="63"/>
        <end position="78"/>
    </location>
</feature>
<dbReference type="EMBL" id="CAGI01000194">
    <property type="protein sequence ID" value="CCF54692.1"/>
    <property type="molecule type" value="Genomic_DNA"/>
</dbReference>
<evidence type="ECO:0000313" key="4">
    <source>
        <dbReference type="Proteomes" id="UP000006174"/>
    </source>
</evidence>
<dbReference type="AlphaFoldDB" id="I2G699"/>
<dbReference type="OrthoDB" id="3344688at2759"/>
<comment type="caution">
    <text evidence="3">The sequence shown here is derived from an EMBL/GenBank/DDBJ whole genome shotgun (WGS) entry which is preliminary data.</text>
</comment>
<dbReference type="eggNOG" id="KOG0017">
    <property type="taxonomic scope" value="Eukaryota"/>
</dbReference>
<feature type="region of interest" description="Disordered" evidence="1">
    <location>
        <begin position="41"/>
        <end position="84"/>
    </location>
</feature>
<evidence type="ECO:0000259" key="2">
    <source>
        <dbReference type="Pfam" id="PF07727"/>
    </source>
</evidence>
<dbReference type="Pfam" id="PF07727">
    <property type="entry name" value="RVT_2"/>
    <property type="match status" value="1"/>
</dbReference>
<dbReference type="InterPro" id="IPR013103">
    <property type="entry name" value="RVT_2"/>
</dbReference>
<name>I2G699_USTHO</name>
<reference evidence="3 4" key="1">
    <citation type="journal article" date="2012" name="Plant Cell">
        <title>Genome comparison of barley and maize smut fungi reveals targeted loss of RNA silencing components and species-specific presence of transposable elements.</title>
        <authorList>
            <person name="Laurie J.D."/>
            <person name="Ali S."/>
            <person name="Linning R."/>
            <person name="Mannhaupt G."/>
            <person name="Wong P."/>
            <person name="Gueldener U."/>
            <person name="Muensterkoetter M."/>
            <person name="Moore R."/>
            <person name="Kahmann R."/>
            <person name="Bakkeren G."/>
            <person name="Schirawski J."/>
        </authorList>
    </citation>
    <scope>NUCLEOTIDE SEQUENCE [LARGE SCALE GENOMIC DNA]</scope>
    <source>
        <strain evidence="4">Uh4875-4</strain>
    </source>
</reference>
<evidence type="ECO:0000313" key="3">
    <source>
        <dbReference type="EMBL" id="CCF54692.1"/>
    </source>
</evidence>